<dbReference type="PANTHER" id="PTHR23547:SF1">
    <property type="entry name" value="MAJOR FACILITATOR SUPERFAMILY MFS_1"/>
    <property type="match status" value="1"/>
</dbReference>
<gene>
    <name evidence="2" type="ORF">GLOIN_2v1874727</name>
</gene>
<dbReference type="VEuPathDB" id="FungiDB:RhiirFUN_015744"/>
<dbReference type="Pfam" id="PF07690">
    <property type="entry name" value="MFS_1"/>
    <property type="match status" value="1"/>
</dbReference>
<evidence type="ECO:0000313" key="3">
    <source>
        <dbReference type="Proteomes" id="UP000018888"/>
    </source>
</evidence>
<accession>A0A2H5U6A1</accession>
<reference evidence="2 3" key="1">
    <citation type="journal article" date="2013" name="Proc. Natl. Acad. Sci. U.S.A.">
        <title>Genome of an arbuscular mycorrhizal fungus provides insight into the oldest plant symbiosis.</title>
        <authorList>
            <person name="Tisserant E."/>
            <person name="Malbreil M."/>
            <person name="Kuo A."/>
            <person name="Kohler A."/>
            <person name="Symeonidi A."/>
            <person name="Balestrini R."/>
            <person name="Charron P."/>
            <person name="Duensing N."/>
            <person name="Frei Dit Frey N."/>
            <person name="Gianinazzi-Pearson V."/>
            <person name="Gilbert L.B."/>
            <person name="Handa Y."/>
            <person name="Herr J.R."/>
            <person name="Hijri M."/>
            <person name="Koul R."/>
            <person name="Kawaguchi M."/>
            <person name="Krajinski F."/>
            <person name="Lammers P.J."/>
            <person name="Masclaux F.G."/>
            <person name="Murat C."/>
            <person name="Morin E."/>
            <person name="Ndikumana S."/>
            <person name="Pagni M."/>
            <person name="Petitpierre D."/>
            <person name="Requena N."/>
            <person name="Rosikiewicz P."/>
            <person name="Riley R."/>
            <person name="Saito K."/>
            <person name="San Clemente H."/>
            <person name="Shapiro H."/>
            <person name="van Tuinen D."/>
            <person name="Becard G."/>
            <person name="Bonfante P."/>
            <person name="Paszkowski U."/>
            <person name="Shachar-Hill Y.Y."/>
            <person name="Tuskan G.A."/>
            <person name="Young P.W."/>
            <person name="Sanders I.R."/>
            <person name="Henrissat B."/>
            <person name="Rensing S.A."/>
            <person name="Grigoriev I.V."/>
            <person name="Corradi N."/>
            <person name="Roux C."/>
            <person name="Martin F."/>
        </authorList>
    </citation>
    <scope>NUCLEOTIDE SEQUENCE [LARGE SCALE GENOMIC DNA]</scope>
    <source>
        <strain evidence="2 3">DAOM 197198</strain>
    </source>
</reference>
<dbReference type="InterPro" id="IPR036259">
    <property type="entry name" value="MFS_trans_sf"/>
</dbReference>
<evidence type="ECO:0000313" key="2">
    <source>
        <dbReference type="EMBL" id="POG73054.1"/>
    </source>
</evidence>
<evidence type="ECO:0000256" key="1">
    <source>
        <dbReference type="ARBA" id="ARBA00004141"/>
    </source>
</evidence>
<dbReference type="PANTHER" id="PTHR23547">
    <property type="entry name" value="MAJOR FACILITATOR SUPERFAMILY DOMAIN, GENERAL SUBSTRATE TRANSPORTER"/>
    <property type="match status" value="1"/>
</dbReference>
<proteinExistence type="predicted"/>
<comment type="caution">
    <text evidence="2">The sequence shown here is derived from an EMBL/GenBank/DDBJ whole genome shotgun (WGS) entry which is preliminary data.</text>
</comment>
<dbReference type="Gene3D" id="1.20.1250.20">
    <property type="entry name" value="MFS general substrate transporter like domains"/>
    <property type="match status" value="1"/>
</dbReference>
<dbReference type="EMBL" id="AUPC02000088">
    <property type="protein sequence ID" value="POG73054.1"/>
    <property type="molecule type" value="Genomic_DNA"/>
</dbReference>
<name>A0A2H5U6A1_RHIID</name>
<dbReference type="InterPro" id="IPR047769">
    <property type="entry name" value="MFS_ArsJ"/>
</dbReference>
<organism evidence="2 3">
    <name type="scientific">Rhizophagus irregularis (strain DAOM 181602 / DAOM 197198 / MUCL 43194)</name>
    <name type="common">Arbuscular mycorrhizal fungus</name>
    <name type="synonym">Glomus intraradices</name>
    <dbReference type="NCBI Taxonomy" id="747089"/>
    <lineage>
        <taxon>Eukaryota</taxon>
        <taxon>Fungi</taxon>
        <taxon>Fungi incertae sedis</taxon>
        <taxon>Mucoromycota</taxon>
        <taxon>Glomeromycotina</taxon>
        <taxon>Glomeromycetes</taxon>
        <taxon>Glomerales</taxon>
        <taxon>Glomeraceae</taxon>
        <taxon>Rhizophagus</taxon>
    </lineage>
</organism>
<protein>
    <submittedName>
        <fullName evidence="2">Transporter</fullName>
    </submittedName>
</protein>
<sequence>MSEKIKELEPTIQLSSTLSNDEGNTFLESQQNHDIESQQKNEPINNDSNSSSTSSMKNFYVIASGYLLFTLTDSGLRMIILFQLYNLKYNALQISLMFTLYEFCGVVTNLVGGILGSRMGLRFCLLIGLVFQIMGIGLLCGLRIDWSKTIVIIYIIISQGFSGIAKDLVKLGGKSVTKLVTKDENESHQSKLFKLVAWLTGAKNSIKGAGFFWGALLYRFIGYIPSLLVLLVMNLIVIPPALFYLDHTLAVSKSKKKLTLKEIFNKGRNVNILSLARMFLFGSRDLWFEVPVPLFLRGPIGWSYLETGAFLAGWVMFYGAIQSSTPQLILKPARIYPVKSGKILVPFTIILLVITIGIAFGLQFIDITTQRTPLIILMIVGLFIFSFIFAINSSIHSFLILAYCHRDKVAMNVGFYYMGNSIGRLLGLIIGGVLFTYLNLAACLWFSVGALILCTITSIFLGPVPEDEINDS</sequence>
<dbReference type="Proteomes" id="UP000018888">
    <property type="component" value="Unassembled WGS sequence"/>
</dbReference>
<dbReference type="AlphaFoldDB" id="A0A2H5U6A1"/>
<dbReference type="NCBIfam" id="NF033734">
    <property type="entry name" value="MFS_ArsJ"/>
    <property type="match status" value="1"/>
</dbReference>
<keyword evidence="3" id="KW-1185">Reference proteome</keyword>
<dbReference type="GO" id="GO:0016020">
    <property type="term" value="C:membrane"/>
    <property type="evidence" value="ECO:0007669"/>
    <property type="project" value="UniProtKB-SubCell"/>
</dbReference>
<dbReference type="SUPFAM" id="SSF103473">
    <property type="entry name" value="MFS general substrate transporter"/>
    <property type="match status" value="1"/>
</dbReference>
<dbReference type="InterPro" id="IPR011701">
    <property type="entry name" value="MFS"/>
</dbReference>
<dbReference type="GO" id="GO:0022857">
    <property type="term" value="F:transmembrane transporter activity"/>
    <property type="evidence" value="ECO:0007669"/>
    <property type="project" value="InterPro"/>
</dbReference>
<comment type="subcellular location">
    <subcellularLocation>
        <location evidence="1">Membrane</location>
        <topology evidence="1">Multi-pass membrane protein</topology>
    </subcellularLocation>
</comment>
<reference evidence="2 3" key="2">
    <citation type="journal article" date="2018" name="New Phytol.">
        <title>High intraspecific genome diversity in the model arbuscular mycorrhizal symbiont Rhizophagus irregularis.</title>
        <authorList>
            <person name="Chen E.C.H."/>
            <person name="Morin E."/>
            <person name="Beaudet D."/>
            <person name="Noel J."/>
            <person name="Yildirir G."/>
            <person name="Ndikumana S."/>
            <person name="Charron P."/>
            <person name="St-Onge C."/>
            <person name="Giorgi J."/>
            <person name="Kruger M."/>
            <person name="Marton T."/>
            <person name="Ropars J."/>
            <person name="Grigoriev I.V."/>
            <person name="Hainaut M."/>
            <person name="Henrissat B."/>
            <person name="Roux C."/>
            <person name="Martin F."/>
            <person name="Corradi N."/>
        </authorList>
    </citation>
    <scope>NUCLEOTIDE SEQUENCE [LARGE SCALE GENOMIC DNA]</scope>
    <source>
        <strain evidence="2 3">DAOM 197198</strain>
    </source>
</reference>